<dbReference type="Pfam" id="PF05050">
    <property type="entry name" value="Methyltransf_21"/>
    <property type="match status" value="1"/>
</dbReference>
<keyword evidence="2" id="KW-0489">Methyltransferase</keyword>
<evidence type="ECO:0000313" key="3">
    <source>
        <dbReference type="Proteomes" id="UP000677244"/>
    </source>
</evidence>
<protein>
    <submittedName>
        <fullName evidence="2">FkbM family methyltransferase</fullName>
    </submittedName>
</protein>
<dbReference type="GO" id="GO:0008168">
    <property type="term" value="F:methyltransferase activity"/>
    <property type="evidence" value="ECO:0007669"/>
    <property type="project" value="UniProtKB-KW"/>
</dbReference>
<sequence>MEGKFGCRYILPNLKENLALDIFFDGIYEPGTNEFLVKTIPQNATVLDIGANIGSICIPLAKRRSDLRFVCVEASPFVFKYLQQNVNLNGLETRVTCINKALSNVDDKLLPFYSDPGNFGKGSLSPVFTNDPVMVQTITIDKLIKDQKIDSIDFIKADIEGYEYFAFEGGKQLLQKADAPPVFFEFVDWAEKCANLAPGSAQKLLTTYGFELFICGKNKMSKLATVMDAKSAMLYARK</sequence>
<dbReference type="EMBL" id="JAGHKO010000001">
    <property type="protein sequence ID" value="MBO9200158.1"/>
    <property type="molecule type" value="Genomic_DNA"/>
</dbReference>
<dbReference type="NCBIfam" id="TIGR01444">
    <property type="entry name" value="fkbM_fam"/>
    <property type="match status" value="1"/>
</dbReference>
<evidence type="ECO:0000259" key="1">
    <source>
        <dbReference type="Pfam" id="PF05050"/>
    </source>
</evidence>
<dbReference type="RefSeq" id="WP_209138213.1">
    <property type="nucleotide sequence ID" value="NZ_JAGHKO010000001.1"/>
</dbReference>
<keyword evidence="2" id="KW-0808">Transferase</keyword>
<dbReference type="Proteomes" id="UP000677244">
    <property type="component" value="Unassembled WGS sequence"/>
</dbReference>
<reference evidence="2 3" key="1">
    <citation type="submission" date="2021-03" db="EMBL/GenBank/DDBJ databases">
        <title>Assistant Professor.</title>
        <authorList>
            <person name="Huq M.A."/>
        </authorList>
    </citation>
    <scope>NUCLEOTIDE SEQUENCE [LARGE SCALE GENOMIC DNA]</scope>
    <source>
        <strain evidence="2 3">MAH-29</strain>
    </source>
</reference>
<dbReference type="InterPro" id="IPR029063">
    <property type="entry name" value="SAM-dependent_MTases_sf"/>
</dbReference>
<keyword evidence="3" id="KW-1185">Reference proteome</keyword>
<dbReference type="PANTHER" id="PTHR34203:SF15">
    <property type="entry name" value="SLL1173 PROTEIN"/>
    <property type="match status" value="1"/>
</dbReference>
<dbReference type="PANTHER" id="PTHR34203">
    <property type="entry name" value="METHYLTRANSFERASE, FKBM FAMILY PROTEIN"/>
    <property type="match status" value="1"/>
</dbReference>
<feature type="domain" description="Methyltransferase FkbM" evidence="1">
    <location>
        <begin position="48"/>
        <end position="185"/>
    </location>
</feature>
<dbReference type="InterPro" id="IPR052514">
    <property type="entry name" value="SAM-dependent_MTase"/>
</dbReference>
<evidence type="ECO:0000313" key="2">
    <source>
        <dbReference type="EMBL" id="MBO9200158.1"/>
    </source>
</evidence>
<dbReference type="InterPro" id="IPR006342">
    <property type="entry name" value="FkbM_mtfrase"/>
</dbReference>
<comment type="caution">
    <text evidence="2">The sequence shown here is derived from an EMBL/GenBank/DDBJ whole genome shotgun (WGS) entry which is preliminary data.</text>
</comment>
<dbReference type="GO" id="GO:0032259">
    <property type="term" value="P:methylation"/>
    <property type="evidence" value="ECO:0007669"/>
    <property type="project" value="UniProtKB-KW"/>
</dbReference>
<dbReference type="Gene3D" id="3.40.50.150">
    <property type="entry name" value="Vaccinia Virus protein VP39"/>
    <property type="match status" value="1"/>
</dbReference>
<gene>
    <name evidence="2" type="ORF">J7I42_07810</name>
</gene>
<accession>A0ABS3YQT6</accession>
<organism evidence="2 3">
    <name type="scientific">Niastella soli</name>
    <dbReference type="NCBI Taxonomy" id="2821487"/>
    <lineage>
        <taxon>Bacteria</taxon>
        <taxon>Pseudomonadati</taxon>
        <taxon>Bacteroidota</taxon>
        <taxon>Chitinophagia</taxon>
        <taxon>Chitinophagales</taxon>
        <taxon>Chitinophagaceae</taxon>
        <taxon>Niastella</taxon>
    </lineage>
</organism>
<proteinExistence type="predicted"/>
<dbReference type="SUPFAM" id="SSF53335">
    <property type="entry name" value="S-adenosyl-L-methionine-dependent methyltransferases"/>
    <property type="match status" value="1"/>
</dbReference>
<name>A0ABS3YQT6_9BACT</name>